<dbReference type="Proteomes" id="UP000275078">
    <property type="component" value="Unassembled WGS sequence"/>
</dbReference>
<comment type="subcellular location">
    <subcellularLocation>
        <location evidence="1">Peroxisome</location>
    </subcellularLocation>
</comment>
<dbReference type="EMBL" id="ML119662">
    <property type="protein sequence ID" value="RPA83784.1"/>
    <property type="molecule type" value="Genomic_DNA"/>
</dbReference>
<proteinExistence type="inferred from homology"/>
<evidence type="ECO:0000256" key="4">
    <source>
        <dbReference type="ARBA" id="ARBA00023140"/>
    </source>
</evidence>
<dbReference type="PANTHER" id="PTHR43684:SF1">
    <property type="entry name" value="ENOYL-COA DELTA ISOMERASE 2"/>
    <property type="match status" value="1"/>
</dbReference>
<accession>A0A3N4IQB4</accession>
<dbReference type="PANTHER" id="PTHR43684">
    <property type="match status" value="1"/>
</dbReference>
<name>A0A3N4IQB4_ASCIM</name>
<keyword evidence="7" id="KW-1185">Reference proteome</keyword>
<sequence>MTSTADNKILVTYPEPWIAQVTLNIPKKYNAMTMELYRDLGAILRDIAVKDEILVTILTGNGVFFSAGADFGTLMGTQEDETERNFWYRKFAANNLDVTRAFYQHPKILITALNGPTIGLSAAIIAHSDFIYCTKSAYLFTPFTSLGLTAEGGASATLVHRLGLAKANEALLLSKKITSEELLSTGFINGIYPDEKDSSVFHGKIIALTKELFGDHLNRESILKTKQIVRAQFMETLDKQNLLEVYAGLERFVKGAPQGEFMKLASGQKKHKL</sequence>
<evidence type="ECO:0000256" key="2">
    <source>
        <dbReference type="ARBA" id="ARBA00005005"/>
    </source>
</evidence>
<organism evidence="6 7">
    <name type="scientific">Ascobolus immersus RN42</name>
    <dbReference type="NCBI Taxonomy" id="1160509"/>
    <lineage>
        <taxon>Eukaryota</taxon>
        <taxon>Fungi</taxon>
        <taxon>Dikarya</taxon>
        <taxon>Ascomycota</taxon>
        <taxon>Pezizomycotina</taxon>
        <taxon>Pezizomycetes</taxon>
        <taxon>Pezizales</taxon>
        <taxon>Ascobolaceae</taxon>
        <taxon>Ascobolus</taxon>
    </lineage>
</organism>
<evidence type="ECO:0000256" key="5">
    <source>
        <dbReference type="ARBA" id="ARBA00023235"/>
    </source>
</evidence>
<dbReference type="GO" id="GO:0006635">
    <property type="term" value="P:fatty acid beta-oxidation"/>
    <property type="evidence" value="ECO:0007669"/>
    <property type="project" value="TreeGrafter"/>
</dbReference>
<dbReference type="GO" id="GO:0005782">
    <property type="term" value="C:peroxisomal matrix"/>
    <property type="evidence" value="ECO:0007669"/>
    <property type="project" value="TreeGrafter"/>
</dbReference>
<evidence type="ECO:0000313" key="6">
    <source>
        <dbReference type="EMBL" id="RPA83784.1"/>
    </source>
</evidence>
<dbReference type="Gene3D" id="3.90.226.10">
    <property type="entry name" value="2-enoyl-CoA Hydratase, Chain A, domain 1"/>
    <property type="match status" value="1"/>
</dbReference>
<dbReference type="Pfam" id="PF00378">
    <property type="entry name" value="ECH_1"/>
    <property type="match status" value="1"/>
</dbReference>
<comment type="similarity">
    <text evidence="3">Belongs to the enoyl-CoA hydratase/isomerase family.</text>
</comment>
<dbReference type="InterPro" id="IPR029045">
    <property type="entry name" value="ClpP/crotonase-like_dom_sf"/>
</dbReference>
<evidence type="ECO:0000313" key="7">
    <source>
        <dbReference type="Proteomes" id="UP000275078"/>
    </source>
</evidence>
<dbReference type="STRING" id="1160509.A0A3N4IQB4"/>
<gene>
    <name evidence="6" type="ORF">BJ508DRAFT_413127</name>
</gene>
<dbReference type="GO" id="GO:0004165">
    <property type="term" value="F:delta(3)-delta(2)-enoyl-CoA isomerase activity"/>
    <property type="evidence" value="ECO:0007669"/>
    <property type="project" value="UniProtKB-ARBA"/>
</dbReference>
<keyword evidence="5 6" id="KW-0413">Isomerase</keyword>
<comment type="pathway">
    <text evidence="2">Lipid metabolism; fatty acid beta-oxidation.</text>
</comment>
<protein>
    <submittedName>
        <fullName evidence="6">3,2-trans-enoyl-CoA isomerase</fullName>
    </submittedName>
</protein>
<keyword evidence="4" id="KW-0576">Peroxisome</keyword>
<dbReference type="InterPro" id="IPR001753">
    <property type="entry name" value="Enoyl-CoA_hydra/iso"/>
</dbReference>
<dbReference type="OrthoDB" id="448450at2759"/>
<evidence type="ECO:0000256" key="3">
    <source>
        <dbReference type="ARBA" id="ARBA00005254"/>
    </source>
</evidence>
<dbReference type="AlphaFoldDB" id="A0A3N4IQB4"/>
<evidence type="ECO:0000256" key="1">
    <source>
        <dbReference type="ARBA" id="ARBA00004275"/>
    </source>
</evidence>
<reference evidence="6 7" key="1">
    <citation type="journal article" date="2018" name="Nat. Ecol. Evol.">
        <title>Pezizomycetes genomes reveal the molecular basis of ectomycorrhizal truffle lifestyle.</title>
        <authorList>
            <person name="Murat C."/>
            <person name="Payen T."/>
            <person name="Noel B."/>
            <person name="Kuo A."/>
            <person name="Morin E."/>
            <person name="Chen J."/>
            <person name="Kohler A."/>
            <person name="Krizsan K."/>
            <person name="Balestrini R."/>
            <person name="Da Silva C."/>
            <person name="Montanini B."/>
            <person name="Hainaut M."/>
            <person name="Levati E."/>
            <person name="Barry K.W."/>
            <person name="Belfiori B."/>
            <person name="Cichocki N."/>
            <person name="Clum A."/>
            <person name="Dockter R.B."/>
            <person name="Fauchery L."/>
            <person name="Guy J."/>
            <person name="Iotti M."/>
            <person name="Le Tacon F."/>
            <person name="Lindquist E.A."/>
            <person name="Lipzen A."/>
            <person name="Malagnac F."/>
            <person name="Mello A."/>
            <person name="Molinier V."/>
            <person name="Miyauchi S."/>
            <person name="Poulain J."/>
            <person name="Riccioni C."/>
            <person name="Rubini A."/>
            <person name="Sitrit Y."/>
            <person name="Splivallo R."/>
            <person name="Traeger S."/>
            <person name="Wang M."/>
            <person name="Zifcakova L."/>
            <person name="Wipf D."/>
            <person name="Zambonelli A."/>
            <person name="Paolocci F."/>
            <person name="Nowrousian M."/>
            <person name="Ottonello S."/>
            <person name="Baldrian P."/>
            <person name="Spatafora J.W."/>
            <person name="Henrissat B."/>
            <person name="Nagy L.G."/>
            <person name="Aury J.M."/>
            <person name="Wincker P."/>
            <person name="Grigoriev I.V."/>
            <person name="Bonfante P."/>
            <person name="Martin F.M."/>
        </authorList>
    </citation>
    <scope>NUCLEOTIDE SEQUENCE [LARGE SCALE GENOMIC DNA]</scope>
    <source>
        <strain evidence="6 7">RN42</strain>
    </source>
</reference>
<dbReference type="CDD" id="cd06558">
    <property type="entry name" value="crotonase-like"/>
    <property type="match status" value="1"/>
</dbReference>
<dbReference type="InterPro" id="IPR051053">
    <property type="entry name" value="ECH/Chromodomain_protein"/>
</dbReference>
<dbReference type="FunFam" id="3.90.226.10:FF:000048">
    <property type="entry name" value="3,2-trans-enoyl-CoA isomerase"/>
    <property type="match status" value="1"/>
</dbReference>
<dbReference type="SUPFAM" id="SSF52096">
    <property type="entry name" value="ClpP/crotonase"/>
    <property type="match status" value="1"/>
</dbReference>